<dbReference type="PROSITE" id="PS51216">
    <property type="entry name" value="NEBULIN"/>
    <property type="match status" value="27"/>
</dbReference>
<name>A0A8C3RV66_CHESE</name>
<dbReference type="PANTHER" id="PTHR11039:SF39">
    <property type="entry name" value="NEBULIN-RELATED-ANCHORING PROTEIN"/>
    <property type="match status" value="1"/>
</dbReference>
<dbReference type="PANTHER" id="PTHR11039">
    <property type="entry name" value="NEBULIN"/>
    <property type="match status" value="1"/>
</dbReference>
<dbReference type="Proteomes" id="UP000694403">
    <property type="component" value="Unplaced"/>
</dbReference>
<dbReference type="PROSITE" id="PS00478">
    <property type="entry name" value="LIM_DOMAIN_1"/>
    <property type="match status" value="1"/>
</dbReference>
<evidence type="ECO:0000256" key="1">
    <source>
        <dbReference type="ARBA" id="ARBA00022723"/>
    </source>
</evidence>
<dbReference type="InterPro" id="IPR001781">
    <property type="entry name" value="Znf_LIM"/>
</dbReference>
<dbReference type="GO" id="GO:0051015">
    <property type="term" value="F:actin filament binding"/>
    <property type="evidence" value="ECO:0007669"/>
    <property type="project" value="InterPro"/>
</dbReference>
<dbReference type="SMART" id="SM00227">
    <property type="entry name" value="NEBU"/>
    <property type="match status" value="40"/>
</dbReference>
<dbReference type="Gene3D" id="2.10.110.10">
    <property type="entry name" value="Cysteine Rich Protein"/>
    <property type="match status" value="1"/>
</dbReference>
<keyword evidence="1 6" id="KW-0479">Metal-binding</keyword>
<evidence type="ECO:0000256" key="6">
    <source>
        <dbReference type="PROSITE-ProRule" id="PRU00125"/>
    </source>
</evidence>
<dbReference type="PRINTS" id="PR00510">
    <property type="entry name" value="NEBULIN"/>
</dbReference>
<keyword evidence="3 6" id="KW-0862">Zinc</keyword>
<dbReference type="CDD" id="cd09446">
    <property type="entry name" value="LIM_N_RAP"/>
    <property type="match status" value="1"/>
</dbReference>
<evidence type="ECO:0000313" key="9">
    <source>
        <dbReference type="Ensembl" id="ENSCSRP00000005473.1"/>
    </source>
</evidence>
<protein>
    <submittedName>
        <fullName evidence="9">Nebulin related anchoring protein</fullName>
    </submittedName>
</protein>
<evidence type="ECO:0000256" key="2">
    <source>
        <dbReference type="ARBA" id="ARBA00022737"/>
    </source>
</evidence>
<dbReference type="GO" id="GO:0030018">
    <property type="term" value="C:Z disc"/>
    <property type="evidence" value="ECO:0007669"/>
    <property type="project" value="InterPro"/>
</dbReference>
<dbReference type="InterPro" id="IPR013998">
    <property type="entry name" value="Nebulin-like"/>
</dbReference>
<keyword evidence="2" id="KW-0677">Repeat</keyword>
<dbReference type="Pfam" id="PF00412">
    <property type="entry name" value="LIM"/>
    <property type="match status" value="1"/>
</dbReference>
<evidence type="ECO:0000256" key="7">
    <source>
        <dbReference type="SAM" id="MobiDB-lite"/>
    </source>
</evidence>
<dbReference type="Ensembl" id="ENSCSRT00000005642.1">
    <property type="protein sequence ID" value="ENSCSRP00000005473.1"/>
    <property type="gene ID" value="ENSCSRG00000003548.1"/>
</dbReference>
<dbReference type="GO" id="GO:0071691">
    <property type="term" value="P:cardiac muscle thin filament assembly"/>
    <property type="evidence" value="ECO:0007669"/>
    <property type="project" value="TreeGrafter"/>
</dbReference>
<feature type="region of interest" description="Disordered" evidence="7">
    <location>
        <begin position="1554"/>
        <end position="1578"/>
    </location>
</feature>
<evidence type="ECO:0000259" key="8">
    <source>
        <dbReference type="PROSITE" id="PS50023"/>
    </source>
</evidence>
<dbReference type="InterPro" id="IPR055297">
    <property type="entry name" value="NEBU/NEBL"/>
</dbReference>
<organism evidence="9 10">
    <name type="scientific">Chelydra serpentina</name>
    <name type="common">Snapping turtle</name>
    <name type="synonym">Testudo serpentina</name>
    <dbReference type="NCBI Taxonomy" id="8475"/>
    <lineage>
        <taxon>Eukaryota</taxon>
        <taxon>Metazoa</taxon>
        <taxon>Chordata</taxon>
        <taxon>Craniata</taxon>
        <taxon>Vertebrata</taxon>
        <taxon>Euteleostomi</taxon>
        <taxon>Archelosauria</taxon>
        <taxon>Testudinata</taxon>
        <taxon>Testudines</taxon>
        <taxon>Cryptodira</taxon>
        <taxon>Durocryptodira</taxon>
        <taxon>Americhelydia</taxon>
        <taxon>Chelydroidea</taxon>
        <taxon>Chelydridae</taxon>
        <taxon>Chelydra</taxon>
    </lineage>
</organism>
<dbReference type="SUPFAM" id="SSF57716">
    <property type="entry name" value="Glucocorticoid receptor-like (DNA-binding domain)"/>
    <property type="match status" value="1"/>
</dbReference>
<keyword evidence="5" id="KW-0009">Actin-binding</keyword>
<dbReference type="Pfam" id="PF00880">
    <property type="entry name" value="Nebulin"/>
    <property type="match status" value="17"/>
</dbReference>
<evidence type="ECO:0000313" key="10">
    <source>
        <dbReference type="Proteomes" id="UP000694403"/>
    </source>
</evidence>
<dbReference type="PROSITE" id="PS50023">
    <property type="entry name" value="LIM_DOMAIN_2"/>
    <property type="match status" value="1"/>
</dbReference>
<sequence length="1578" mass="181266">MNVQPCARCGFGVYPAEKINCIDQTWHKACFHCEVCKMVLTVNNFISDQKKPYCQVHNPKNNTFTSVYETPVNINAKKQSEAVSEIKYREEGERFKSFFHWDVTSRDMEAAHRVQQLASQKYTEEYEQQKGKGSFPAMMTPAYQIAKKAIQLSSDVAYKRGHEERVSGYTTVVDTPDLLHARAGGKRMSDLKYTGEYEQQRGKGSFPAMITPAYQIAKKANELASDVRYHQRYEKEMKGKASHATGTDDAFTKENIDHFSQDYMDEYEEHRGKGSFPAMITPAYQNAKKANELASDIKYKKDHAKMKGAAHFHSLSAEDNLALKQAQNVNKLVSELKYREKYQNQMKGHYEGIGMDRRTLHAMKVGSLASNIAYKSDYKHDNVDYNYPATLTPSYQTTRKLVPLKDVNYRQNIDKLKYSSVTSTPQIIQAKINSQQLSDLNYRAHYEKTKMNYTLPQDVPQLVKAKANAELYSEIKYKEGWEKTKGRGFEMNLDSMSLLAAKASRDLASDIKYKEEYEKTKGKAIGNKDSRLLHSLQVAKMSSEIAYKKDFEESKRHFHLPMDMVNLKHAKKAQALASDLEYRKKHHEYTVVPEDMKTKWAKKAYGLQSELQYRADLTWMKGVGWMTEGSVNIEQAKKAGDLFSEKKYRQKADALKFTSVADSSQIKHAKKSQELQSDIKYKESYEKTKGKLIGVKDVKADSQIAHSLQMSKLQSDLEYKKASENTKSQFHISMDMINLVHAKKAQNLITDRGYKTSLHCYTALPTDMKVEWAKKAYGLQSDNQYRADLNWMKGVGWMATGSLNVEQAKKAGELISEKKYRQHPCALKFTSIKDTPEMIQARISYNQAVDRLYKEHGENIKHHYTQTADLPEILQAKLNALNISETHYKESWSKIRDGGYKLKLDAIPFQAAKASSEIISDYKYKEAFEKMKGQMVGSQGLEDDLNISHSVHAALLQSDIKYKKGFEHMKTQFHLPLDMVNLVHARQAQSLVSDQEYRKLLHQYTSVTDDVRLQCAKKAYKLQSENLYRSDMNFMRGVGCITPGALEIEGKKKASELISESKYRQQPHSFKYTSVTDSPGLLHAKFSNMIANERLYKAAGEDILHHCTLTLGLPEFSRARINAANLSDAKYRESWHNLCAQSYKLTMEAIPFQTAKASREIASDCQYKHNFVMERGKHIGARSIVDDTRLLHCLHAGKLQSEQEYKKGRSWSQYHLPMDMVNLVHARKAQALVSEQDYRKRLHMYTALPEDLKMQWAKRAHMLQSESRYKSDLNFMKGVGWLALRSPQIENVKKAGELISEAKYRQKPGSMKFTTVVDSPDLIHAKHSYIQCSDRLYRSGDADAMHRYTLPPDHPDFVRARLNALHISDKMYKTAWEQTRAAGYDFRLDAIPFQTAKASREIASDFRYKEAFLRDKGQQIGFRNVNDDPKMRHFIRVGKLQSDNQYKKEFSQNRTPFTSHINQPRFIHAKKSQQLVSNVNYKQPLHRYTCDPEQLNLKHAKQAYKLQSDVKYKSDLNWIKGTGWTPPGSYKVEMARRAAELAYAQGMVPQGTYERAEAEGSQQAVNPDASEILQVKRR</sequence>
<dbReference type="GO" id="GO:0046872">
    <property type="term" value="F:metal ion binding"/>
    <property type="evidence" value="ECO:0007669"/>
    <property type="project" value="UniProtKB-KW"/>
</dbReference>
<reference evidence="9" key="1">
    <citation type="submission" date="2025-08" db="UniProtKB">
        <authorList>
            <consortium name="Ensembl"/>
        </authorList>
    </citation>
    <scope>IDENTIFICATION</scope>
</reference>
<feature type="domain" description="LIM zinc-binding" evidence="8">
    <location>
        <begin position="4"/>
        <end position="64"/>
    </location>
</feature>
<evidence type="ECO:0000256" key="3">
    <source>
        <dbReference type="ARBA" id="ARBA00022833"/>
    </source>
</evidence>
<proteinExistence type="predicted"/>
<accession>A0A8C3RV66</accession>
<dbReference type="FunFam" id="2.10.110.10:FF:000110">
    <property type="entry name" value="Nebulin related anchoring protein"/>
    <property type="match status" value="1"/>
</dbReference>
<keyword evidence="10" id="KW-1185">Reference proteome</keyword>
<evidence type="ECO:0000256" key="4">
    <source>
        <dbReference type="ARBA" id="ARBA00023038"/>
    </source>
</evidence>
<reference evidence="9" key="2">
    <citation type="submission" date="2025-09" db="UniProtKB">
        <authorList>
            <consortium name="Ensembl"/>
        </authorList>
    </citation>
    <scope>IDENTIFICATION</scope>
</reference>
<evidence type="ECO:0000256" key="5">
    <source>
        <dbReference type="ARBA" id="ARBA00023203"/>
    </source>
</evidence>
<keyword evidence="4 6" id="KW-0440">LIM domain</keyword>
<dbReference type="InterPro" id="IPR000900">
    <property type="entry name" value="Nebulin_repeat"/>
</dbReference>
<dbReference type="SMART" id="SM00132">
    <property type="entry name" value="LIM"/>
    <property type="match status" value="1"/>
</dbReference>